<comment type="caution">
    <text evidence="2">The sequence shown here is derived from an EMBL/GenBank/DDBJ whole genome shotgun (WGS) entry which is preliminary data.</text>
</comment>
<dbReference type="EMBL" id="CADEAL010003954">
    <property type="protein sequence ID" value="CAB1447667.1"/>
    <property type="molecule type" value="Genomic_DNA"/>
</dbReference>
<reference evidence="2" key="1">
    <citation type="submission" date="2020-03" db="EMBL/GenBank/DDBJ databases">
        <authorList>
            <person name="Weist P."/>
        </authorList>
    </citation>
    <scope>NUCLEOTIDE SEQUENCE</scope>
</reference>
<feature type="compositionally biased region" description="Basic and acidic residues" evidence="1">
    <location>
        <begin position="31"/>
        <end position="40"/>
    </location>
</feature>
<organism evidence="2 3">
    <name type="scientific">Pleuronectes platessa</name>
    <name type="common">European plaice</name>
    <dbReference type="NCBI Taxonomy" id="8262"/>
    <lineage>
        <taxon>Eukaryota</taxon>
        <taxon>Metazoa</taxon>
        <taxon>Chordata</taxon>
        <taxon>Craniata</taxon>
        <taxon>Vertebrata</taxon>
        <taxon>Euteleostomi</taxon>
        <taxon>Actinopterygii</taxon>
        <taxon>Neopterygii</taxon>
        <taxon>Teleostei</taxon>
        <taxon>Neoteleostei</taxon>
        <taxon>Acanthomorphata</taxon>
        <taxon>Carangaria</taxon>
        <taxon>Pleuronectiformes</taxon>
        <taxon>Pleuronectoidei</taxon>
        <taxon>Pleuronectidae</taxon>
        <taxon>Pleuronectes</taxon>
    </lineage>
</organism>
<dbReference type="AlphaFoldDB" id="A0A9N7VG06"/>
<feature type="region of interest" description="Disordered" evidence="1">
    <location>
        <begin position="72"/>
        <end position="100"/>
    </location>
</feature>
<protein>
    <submittedName>
        <fullName evidence="2">Uncharacterized protein</fullName>
    </submittedName>
</protein>
<name>A0A9N7VG06_PLEPL</name>
<evidence type="ECO:0000313" key="2">
    <source>
        <dbReference type="EMBL" id="CAB1447667.1"/>
    </source>
</evidence>
<dbReference type="Proteomes" id="UP001153269">
    <property type="component" value="Unassembled WGS sequence"/>
</dbReference>
<evidence type="ECO:0000256" key="1">
    <source>
        <dbReference type="SAM" id="MobiDB-lite"/>
    </source>
</evidence>
<keyword evidence="3" id="KW-1185">Reference proteome</keyword>
<sequence length="100" mass="10744">MGMKLPRAHSEAPAPITKGRGRFSVQGSHLQQDEGREGDSPLKANLQVSGGQLSDGLADCLSAERRRRGCECETSSRMSYHPHRGSGHVSLQKSKDAVSS</sequence>
<evidence type="ECO:0000313" key="3">
    <source>
        <dbReference type="Proteomes" id="UP001153269"/>
    </source>
</evidence>
<gene>
    <name evidence="2" type="ORF">PLEPLA_LOCUS35345</name>
</gene>
<proteinExistence type="predicted"/>
<feature type="region of interest" description="Disordered" evidence="1">
    <location>
        <begin position="1"/>
        <end position="50"/>
    </location>
</feature>
<accession>A0A9N7VG06</accession>